<evidence type="ECO:0000256" key="1">
    <source>
        <dbReference type="ARBA" id="ARBA00023015"/>
    </source>
</evidence>
<keyword evidence="7" id="KW-1185">Reference proteome</keyword>
<comment type="caution">
    <text evidence="6">The sequence shown here is derived from an EMBL/GenBank/DDBJ whole genome shotgun (WGS) entry which is preliminary data.</text>
</comment>
<protein>
    <submittedName>
        <fullName evidence="6">TetR/AcrR family transcriptional regulator</fullName>
    </submittedName>
</protein>
<reference evidence="6 7" key="1">
    <citation type="submission" date="2024-09" db="EMBL/GenBank/DDBJ databases">
        <authorList>
            <person name="Lee S.D."/>
        </authorList>
    </citation>
    <scope>NUCLEOTIDE SEQUENCE [LARGE SCALE GENOMIC DNA]</scope>
    <source>
        <strain evidence="6 7">N1-5</strain>
    </source>
</reference>
<dbReference type="PROSITE" id="PS50977">
    <property type="entry name" value="HTH_TETR_2"/>
    <property type="match status" value="1"/>
</dbReference>
<dbReference type="PANTHER" id="PTHR30055">
    <property type="entry name" value="HTH-TYPE TRANSCRIPTIONAL REGULATOR RUTR"/>
    <property type="match status" value="1"/>
</dbReference>
<keyword evidence="2 4" id="KW-0238">DNA-binding</keyword>
<organism evidence="6 7">
    <name type="scientific">Streptacidiphilus cavernicola</name>
    <dbReference type="NCBI Taxonomy" id="3342716"/>
    <lineage>
        <taxon>Bacteria</taxon>
        <taxon>Bacillati</taxon>
        <taxon>Actinomycetota</taxon>
        <taxon>Actinomycetes</taxon>
        <taxon>Kitasatosporales</taxon>
        <taxon>Streptomycetaceae</taxon>
        <taxon>Streptacidiphilus</taxon>
    </lineage>
</organism>
<evidence type="ECO:0000256" key="3">
    <source>
        <dbReference type="ARBA" id="ARBA00023163"/>
    </source>
</evidence>
<gene>
    <name evidence="6" type="ORF">ACEZDJ_07210</name>
</gene>
<evidence type="ECO:0000259" key="5">
    <source>
        <dbReference type="PROSITE" id="PS50977"/>
    </source>
</evidence>
<dbReference type="InterPro" id="IPR001647">
    <property type="entry name" value="HTH_TetR"/>
</dbReference>
<dbReference type="Gene3D" id="1.10.357.10">
    <property type="entry name" value="Tetracycline Repressor, domain 2"/>
    <property type="match status" value="1"/>
</dbReference>
<keyword evidence="1" id="KW-0805">Transcription regulation</keyword>
<dbReference type="InterPro" id="IPR050109">
    <property type="entry name" value="HTH-type_TetR-like_transc_reg"/>
</dbReference>
<name>A0ABV6UI16_9ACTN</name>
<dbReference type="InterPro" id="IPR049445">
    <property type="entry name" value="TetR_SbtR-like_C"/>
</dbReference>
<evidence type="ECO:0000313" key="6">
    <source>
        <dbReference type="EMBL" id="MFC1401072.1"/>
    </source>
</evidence>
<dbReference type="Proteomes" id="UP001592528">
    <property type="component" value="Unassembled WGS sequence"/>
</dbReference>
<evidence type="ECO:0000256" key="2">
    <source>
        <dbReference type="ARBA" id="ARBA00023125"/>
    </source>
</evidence>
<proteinExistence type="predicted"/>
<feature type="DNA-binding region" description="H-T-H motif" evidence="4">
    <location>
        <begin position="34"/>
        <end position="53"/>
    </location>
</feature>
<dbReference type="SUPFAM" id="SSF48498">
    <property type="entry name" value="Tetracyclin repressor-like, C-terminal domain"/>
    <property type="match status" value="1"/>
</dbReference>
<accession>A0ABV6UI16</accession>
<dbReference type="EMBL" id="JBHEZZ010000003">
    <property type="protein sequence ID" value="MFC1401072.1"/>
    <property type="molecule type" value="Genomic_DNA"/>
</dbReference>
<keyword evidence="3" id="KW-0804">Transcription</keyword>
<dbReference type="SUPFAM" id="SSF46689">
    <property type="entry name" value="Homeodomain-like"/>
    <property type="match status" value="1"/>
</dbReference>
<dbReference type="Pfam" id="PF21597">
    <property type="entry name" value="TetR_C_43"/>
    <property type="match status" value="1"/>
</dbReference>
<evidence type="ECO:0000313" key="7">
    <source>
        <dbReference type="Proteomes" id="UP001592528"/>
    </source>
</evidence>
<dbReference type="RefSeq" id="WP_030251971.1">
    <property type="nucleotide sequence ID" value="NZ_JBHEZZ010000003.1"/>
</dbReference>
<dbReference type="InterPro" id="IPR036271">
    <property type="entry name" value="Tet_transcr_reg_TetR-rel_C_sf"/>
</dbReference>
<dbReference type="Pfam" id="PF00440">
    <property type="entry name" value="TetR_N"/>
    <property type="match status" value="1"/>
</dbReference>
<dbReference type="PRINTS" id="PR00455">
    <property type="entry name" value="HTHTETR"/>
</dbReference>
<evidence type="ECO:0000256" key="4">
    <source>
        <dbReference type="PROSITE-ProRule" id="PRU00335"/>
    </source>
</evidence>
<sequence>MTPDRPLRADARRNRERLLAVAEEVFAARGTGASTEEIARQAGVGIGTVFRHFPTKEALLAAVFLGRLERLGERARELSAAAEPGPAFFGFFALVVDQASAKNAFADALEQAGVDVEGVTSGVSGQLGEALGELLHRAQEDGAVRADLGVAELKALLVGASRAVEFAGDPETRARTLAVFLDGLRPTSG</sequence>
<dbReference type="PANTHER" id="PTHR30055:SF234">
    <property type="entry name" value="HTH-TYPE TRANSCRIPTIONAL REGULATOR BETI"/>
    <property type="match status" value="1"/>
</dbReference>
<feature type="domain" description="HTH tetR-type" evidence="5">
    <location>
        <begin position="12"/>
        <end position="71"/>
    </location>
</feature>
<dbReference type="InterPro" id="IPR009057">
    <property type="entry name" value="Homeodomain-like_sf"/>
</dbReference>